<gene>
    <name evidence="3" type="ORF">FHR92_005157</name>
</gene>
<organism evidence="3 4">
    <name type="scientific">Fontibacillus solani</name>
    <dbReference type="NCBI Taxonomy" id="1572857"/>
    <lineage>
        <taxon>Bacteria</taxon>
        <taxon>Bacillati</taxon>
        <taxon>Bacillota</taxon>
        <taxon>Bacilli</taxon>
        <taxon>Bacillales</taxon>
        <taxon>Paenibacillaceae</taxon>
        <taxon>Fontibacillus</taxon>
    </lineage>
</organism>
<evidence type="ECO:0008006" key="5">
    <source>
        <dbReference type="Google" id="ProtNLM"/>
    </source>
</evidence>
<keyword evidence="2" id="KW-0945">Host-virus interaction</keyword>
<reference evidence="3 4" key="1">
    <citation type="submission" date="2020-08" db="EMBL/GenBank/DDBJ databases">
        <title>Genomic Encyclopedia of Type Strains, Phase III (KMG-III): the genomes of soil and plant-associated and newly described type strains.</title>
        <authorList>
            <person name="Whitman W."/>
        </authorList>
    </citation>
    <scope>NUCLEOTIDE SEQUENCE [LARGE SCALE GENOMIC DNA]</scope>
    <source>
        <strain evidence="3 4">CECT 8693</strain>
    </source>
</reference>
<comment type="caution">
    <text evidence="3">The sequence shown here is derived from an EMBL/GenBank/DDBJ whole genome shotgun (WGS) entry which is preliminary data.</text>
</comment>
<dbReference type="AlphaFoldDB" id="A0A7W3XUI3"/>
<dbReference type="EMBL" id="JACJIP010000060">
    <property type="protein sequence ID" value="MBA9088639.1"/>
    <property type="molecule type" value="Genomic_DNA"/>
</dbReference>
<dbReference type="Gene3D" id="6.10.140.1630">
    <property type="match status" value="1"/>
</dbReference>
<evidence type="ECO:0000256" key="1">
    <source>
        <dbReference type="ARBA" id="ARBA00004328"/>
    </source>
</evidence>
<keyword evidence="4" id="KW-1185">Reference proteome</keyword>
<protein>
    <recommendedName>
        <fullName evidence="5">Head fiber protein</fullName>
    </recommendedName>
</protein>
<name>A0A7W3XUI3_9BACL</name>
<accession>A0A7W3XUI3</accession>
<dbReference type="Proteomes" id="UP000567067">
    <property type="component" value="Unassembled WGS sequence"/>
</dbReference>
<dbReference type="InterPro" id="IPR022741">
    <property type="entry name" value="Phage_B103_Gp8"/>
</dbReference>
<dbReference type="RefSeq" id="WP_182540365.1">
    <property type="nucleotide sequence ID" value="NZ_JACJIP010000060.1"/>
</dbReference>
<proteinExistence type="predicted"/>
<dbReference type="Pfam" id="PF11133">
    <property type="entry name" value="Phage_head_fibr"/>
    <property type="match status" value="1"/>
</dbReference>
<evidence type="ECO:0000313" key="3">
    <source>
        <dbReference type="EMBL" id="MBA9088639.1"/>
    </source>
</evidence>
<evidence type="ECO:0000313" key="4">
    <source>
        <dbReference type="Proteomes" id="UP000567067"/>
    </source>
</evidence>
<evidence type="ECO:0000256" key="2">
    <source>
        <dbReference type="ARBA" id="ARBA00022581"/>
    </source>
</evidence>
<comment type="subcellular location">
    <subcellularLocation>
        <location evidence="1">Virion</location>
    </subcellularLocation>
</comment>
<sequence length="137" mass="13730">MSYELSEKRSPTYLLPIAAADAKPIPEKREPVYAVFVDVNGNPIDIGGGGSGPVAWADITGKPSTFTPTIGSTATTAAAGNHVHAVAAITGLQTALDAKLTAAKAATQAASTATDVVGVVADLNALITKLKTAGIMA</sequence>